<reference evidence="1" key="1">
    <citation type="journal article" date="2015" name="Nature">
        <title>Complex archaea that bridge the gap between prokaryotes and eukaryotes.</title>
        <authorList>
            <person name="Spang A."/>
            <person name="Saw J.H."/>
            <person name="Jorgensen S.L."/>
            <person name="Zaremba-Niedzwiedzka K."/>
            <person name="Martijn J."/>
            <person name="Lind A.E."/>
            <person name="van Eijk R."/>
            <person name="Schleper C."/>
            <person name="Guy L."/>
            <person name="Ettema T.J."/>
        </authorList>
    </citation>
    <scope>NUCLEOTIDE SEQUENCE</scope>
</reference>
<comment type="caution">
    <text evidence="1">The sequence shown here is derived from an EMBL/GenBank/DDBJ whole genome shotgun (WGS) entry which is preliminary data.</text>
</comment>
<accession>A0A0F9PFA7</accession>
<protein>
    <submittedName>
        <fullName evidence="1">Uncharacterized protein</fullName>
    </submittedName>
</protein>
<evidence type="ECO:0000313" key="1">
    <source>
        <dbReference type="EMBL" id="KKN30500.1"/>
    </source>
</evidence>
<dbReference type="AlphaFoldDB" id="A0A0F9PFA7"/>
<gene>
    <name evidence="1" type="ORF">LCGC14_0833250</name>
</gene>
<organism evidence="1">
    <name type="scientific">marine sediment metagenome</name>
    <dbReference type="NCBI Taxonomy" id="412755"/>
    <lineage>
        <taxon>unclassified sequences</taxon>
        <taxon>metagenomes</taxon>
        <taxon>ecological metagenomes</taxon>
    </lineage>
</organism>
<dbReference type="EMBL" id="LAZR01002400">
    <property type="protein sequence ID" value="KKN30500.1"/>
    <property type="molecule type" value="Genomic_DNA"/>
</dbReference>
<name>A0A0F9PFA7_9ZZZZ</name>
<sequence length="67" mass="7526">MARKRFKLYGRGVGGIFGTGNYFIAAYGTQEAAEKAVPGWFEKIELPMLWEVRLGMTGSGPIKTWKR</sequence>
<proteinExistence type="predicted"/>